<organism evidence="1 2">
    <name type="scientific">Leucogyrophana mollusca</name>
    <dbReference type="NCBI Taxonomy" id="85980"/>
    <lineage>
        <taxon>Eukaryota</taxon>
        <taxon>Fungi</taxon>
        <taxon>Dikarya</taxon>
        <taxon>Basidiomycota</taxon>
        <taxon>Agaricomycotina</taxon>
        <taxon>Agaricomycetes</taxon>
        <taxon>Agaricomycetidae</taxon>
        <taxon>Boletales</taxon>
        <taxon>Boletales incertae sedis</taxon>
        <taxon>Leucogyrophana</taxon>
    </lineage>
</organism>
<comment type="caution">
    <text evidence="1">The sequence shown here is derived from an EMBL/GenBank/DDBJ whole genome shotgun (WGS) entry which is preliminary data.</text>
</comment>
<protein>
    <submittedName>
        <fullName evidence="1">Uncharacterized protein</fullName>
    </submittedName>
</protein>
<evidence type="ECO:0000313" key="2">
    <source>
        <dbReference type="Proteomes" id="UP000790709"/>
    </source>
</evidence>
<name>A0ACB8AZV2_9AGAM</name>
<gene>
    <name evidence="1" type="ORF">BV22DRAFT_887896</name>
</gene>
<reference evidence="1" key="1">
    <citation type="journal article" date="2021" name="New Phytol.">
        <title>Evolutionary innovations through gain and loss of genes in the ectomycorrhizal Boletales.</title>
        <authorList>
            <person name="Wu G."/>
            <person name="Miyauchi S."/>
            <person name="Morin E."/>
            <person name="Kuo A."/>
            <person name="Drula E."/>
            <person name="Varga T."/>
            <person name="Kohler A."/>
            <person name="Feng B."/>
            <person name="Cao Y."/>
            <person name="Lipzen A."/>
            <person name="Daum C."/>
            <person name="Hundley H."/>
            <person name="Pangilinan J."/>
            <person name="Johnson J."/>
            <person name="Barry K."/>
            <person name="LaButti K."/>
            <person name="Ng V."/>
            <person name="Ahrendt S."/>
            <person name="Min B."/>
            <person name="Choi I.G."/>
            <person name="Park H."/>
            <person name="Plett J.M."/>
            <person name="Magnuson J."/>
            <person name="Spatafora J.W."/>
            <person name="Nagy L.G."/>
            <person name="Henrissat B."/>
            <person name="Grigoriev I.V."/>
            <person name="Yang Z.L."/>
            <person name="Xu J."/>
            <person name="Martin F.M."/>
        </authorList>
    </citation>
    <scope>NUCLEOTIDE SEQUENCE</scope>
    <source>
        <strain evidence="1">KUC20120723A-06</strain>
    </source>
</reference>
<accession>A0ACB8AZV2</accession>
<dbReference type="Proteomes" id="UP000790709">
    <property type="component" value="Unassembled WGS sequence"/>
</dbReference>
<evidence type="ECO:0000313" key="1">
    <source>
        <dbReference type="EMBL" id="KAH7918940.1"/>
    </source>
</evidence>
<keyword evidence="2" id="KW-1185">Reference proteome</keyword>
<sequence>MQWASFSDVRPLKIRKISSCILFDLALVFIFLRVEPATMTTNFPSPSGITALLVPVTVSQGLAFISTVLRLWLRCHIRWIWWGNVWAALSLCFDMTCLTGMWTLTAPLARPDDPKSTGAINISRRSHVASHSLLITSYTRTIWCARLGIVCSVIHIVGDSRRTHSPCGALARASFSPSSTVSSLVAITTLWHSRG</sequence>
<dbReference type="EMBL" id="MU266714">
    <property type="protein sequence ID" value="KAH7918940.1"/>
    <property type="molecule type" value="Genomic_DNA"/>
</dbReference>
<proteinExistence type="predicted"/>